<reference evidence="2 3" key="1">
    <citation type="submission" date="2019-06" db="EMBL/GenBank/DDBJ databases">
        <title>Sequencing the genomes of 1000 actinobacteria strains.</title>
        <authorList>
            <person name="Klenk H.-P."/>
        </authorList>
    </citation>
    <scope>NUCLEOTIDE SEQUENCE [LARGE SCALE GENOMIC DNA]</scope>
    <source>
        <strain evidence="2 3">DSM 18935</strain>
    </source>
</reference>
<name>A0A560W877_9MICO</name>
<accession>A0A560W877</accession>
<protein>
    <recommendedName>
        <fullName evidence="4">TadE-like protein</fullName>
    </recommendedName>
</protein>
<keyword evidence="1" id="KW-0472">Membrane</keyword>
<evidence type="ECO:0008006" key="4">
    <source>
        <dbReference type="Google" id="ProtNLM"/>
    </source>
</evidence>
<dbReference type="OrthoDB" id="4869494at2"/>
<dbReference type="EMBL" id="VIUW01000004">
    <property type="protein sequence ID" value="TWD13821.1"/>
    <property type="molecule type" value="Genomic_DNA"/>
</dbReference>
<sequence>MRRPAPWIVVVRRRAGADDGSAVVEFVALAVLLLVPLIYLVMMLARLQAGSFAVTQAAREAGRAYVTAQQAGEAPGRARAAADIAFEDQGFGGQGELSISCSATPCFTPEASISSTATVTVPLPLVPAFARDVIPLEVPVSATQVSTVPRYEVRS</sequence>
<dbReference type="AlphaFoldDB" id="A0A560W877"/>
<comment type="caution">
    <text evidence="2">The sequence shown here is derived from an EMBL/GenBank/DDBJ whole genome shotgun (WGS) entry which is preliminary data.</text>
</comment>
<evidence type="ECO:0000256" key="1">
    <source>
        <dbReference type="SAM" id="Phobius"/>
    </source>
</evidence>
<dbReference type="Proteomes" id="UP000315628">
    <property type="component" value="Unassembled WGS sequence"/>
</dbReference>
<keyword evidence="1" id="KW-1133">Transmembrane helix</keyword>
<evidence type="ECO:0000313" key="3">
    <source>
        <dbReference type="Proteomes" id="UP000315628"/>
    </source>
</evidence>
<evidence type="ECO:0000313" key="2">
    <source>
        <dbReference type="EMBL" id="TWD13821.1"/>
    </source>
</evidence>
<keyword evidence="3" id="KW-1185">Reference proteome</keyword>
<proteinExistence type="predicted"/>
<gene>
    <name evidence="2" type="ORF">FB557_2461</name>
</gene>
<feature type="transmembrane region" description="Helical" evidence="1">
    <location>
        <begin position="20"/>
        <end position="42"/>
    </location>
</feature>
<dbReference type="RefSeq" id="WP_144857880.1">
    <property type="nucleotide sequence ID" value="NZ_BAAAYT010000002.1"/>
</dbReference>
<keyword evidence="1" id="KW-0812">Transmembrane</keyword>
<organism evidence="2 3">
    <name type="scientific">Marihabitans asiaticum</name>
    <dbReference type="NCBI Taxonomy" id="415218"/>
    <lineage>
        <taxon>Bacteria</taxon>
        <taxon>Bacillati</taxon>
        <taxon>Actinomycetota</taxon>
        <taxon>Actinomycetes</taxon>
        <taxon>Micrococcales</taxon>
        <taxon>Intrasporangiaceae</taxon>
        <taxon>Marihabitans</taxon>
    </lineage>
</organism>